<dbReference type="PANTHER" id="PTHR48081">
    <property type="entry name" value="AB HYDROLASE SUPERFAMILY PROTEIN C4A8.06C"/>
    <property type="match status" value="1"/>
</dbReference>
<dbReference type="Pfam" id="PF07859">
    <property type="entry name" value="Abhydrolase_3"/>
    <property type="match status" value="1"/>
</dbReference>
<reference evidence="4 5" key="1">
    <citation type="submission" date="2024-02" db="EMBL/GenBank/DDBJ databases">
        <title>De novo assembly and annotation of 12 fungi associated with fruit tree decline syndrome in Ontario, Canada.</title>
        <authorList>
            <person name="Sulman M."/>
            <person name="Ellouze W."/>
            <person name="Ilyukhin E."/>
        </authorList>
    </citation>
    <scope>NUCLEOTIDE SEQUENCE [LARGE SCALE GENOMIC DNA]</scope>
    <source>
        <strain evidence="4 5">M1-105</strain>
    </source>
</reference>
<dbReference type="PANTHER" id="PTHR48081:SF3">
    <property type="entry name" value="ALPHA_BETA HYDROLASE FOLD-3 DOMAIN-CONTAINING PROTEIN"/>
    <property type="match status" value="1"/>
</dbReference>
<keyword evidence="5" id="KW-1185">Reference proteome</keyword>
<feature type="region of interest" description="Disordered" evidence="2">
    <location>
        <begin position="176"/>
        <end position="205"/>
    </location>
</feature>
<evidence type="ECO:0000313" key="5">
    <source>
        <dbReference type="Proteomes" id="UP001521116"/>
    </source>
</evidence>
<accession>A0ABR3SN81</accession>
<organism evidence="4 5">
    <name type="scientific">Neofusicoccum ribis</name>
    <dbReference type="NCBI Taxonomy" id="45134"/>
    <lineage>
        <taxon>Eukaryota</taxon>
        <taxon>Fungi</taxon>
        <taxon>Dikarya</taxon>
        <taxon>Ascomycota</taxon>
        <taxon>Pezizomycotina</taxon>
        <taxon>Dothideomycetes</taxon>
        <taxon>Dothideomycetes incertae sedis</taxon>
        <taxon>Botryosphaeriales</taxon>
        <taxon>Botryosphaeriaceae</taxon>
        <taxon>Neofusicoccum</taxon>
    </lineage>
</organism>
<evidence type="ECO:0000256" key="1">
    <source>
        <dbReference type="ARBA" id="ARBA00022801"/>
    </source>
</evidence>
<dbReference type="Gene3D" id="3.40.50.1820">
    <property type="entry name" value="alpha/beta hydrolase"/>
    <property type="match status" value="1"/>
</dbReference>
<comment type="caution">
    <text evidence="4">The sequence shown here is derived from an EMBL/GenBank/DDBJ whole genome shotgun (WGS) entry which is preliminary data.</text>
</comment>
<gene>
    <name evidence="4" type="ORF">SLS56_007315</name>
</gene>
<feature type="domain" description="Alpha/beta hydrolase fold-3" evidence="3">
    <location>
        <begin position="49"/>
        <end position="172"/>
    </location>
</feature>
<sequence>MPLTTFPSAAEHFKGFRIFDVPYKKVGSHPIQTSVLVPKEACKGPRPVIVRFHGGGLVSGTRLHAPWFPPYLLAFAASHRAAVVSPDYRLLPEARGVDILADIASLWAWLFASLHACLLRWDPLGSPAGADLARVMVSGESAGGWLALQSAFLHPARIRATLAIFPMLDLGDDHFTRGGRPGSARAPTNGGAAGSGAGDRDRDGDGAGKAVMMGMGALLDAAIVDEYVAAAAREPRRAVSSVTPPGRMEFSIALFQHGRVGELLGPERRLYPVEELERLGRAGVRLPPLLVVHGTDDTVVPARGSERFVEAWRWWQPHSAVRLVLRPGEHGFEARASAAEQGWLRDALDWVAGVWLSGGAVRGERCAAGELQPRGRSSSAPNPAPRPPAP</sequence>
<dbReference type="InterPro" id="IPR050300">
    <property type="entry name" value="GDXG_lipolytic_enzyme"/>
</dbReference>
<keyword evidence="1" id="KW-0378">Hydrolase</keyword>
<dbReference type="InterPro" id="IPR013094">
    <property type="entry name" value="AB_hydrolase_3"/>
</dbReference>
<evidence type="ECO:0000313" key="4">
    <source>
        <dbReference type="EMBL" id="KAL1625493.1"/>
    </source>
</evidence>
<dbReference type="Proteomes" id="UP001521116">
    <property type="component" value="Unassembled WGS sequence"/>
</dbReference>
<dbReference type="SUPFAM" id="SSF53474">
    <property type="entry name" value="alpha/beta-Hydrolases"/>
    <property type="match status" value="1"/>
</dbReference>
<dbReference type="EMBL" id="JAJVDC020000094">
    <property type="protein sequence ID" value="KAL1625493.1"/>
    <property type="molecule type" value="Genomic_DNA"/>
</dbReference>
<name>A0ABR3SN81_9PEZI</name>
<protein>
    <recommendedName>
        <fullName evidence="3">Alpha/beta hydrolase fold-3 domain-containing protein</fullName>
    </recommendedName>
</protein>
<evidence type="ECO:0000259" key="3">
    <source>
        <dbReference type="Pfam" id="PF07859"/>
    </source>
</evidence>
<feature type="region of interest" description="Disordered" evidence="2">
    <location>
        <begin position="368"/>
        <end position="390"/>
    </location>
</feature>
<proteinExistence type="predicted"/>
<dbReference type="InterPro" id="IPR029058">
    <property type="entry name" value="AB_hydrolase_fold"/>
</dbReference>
<evidence type="ECO:0000256" key="2">
    <source>
        <dbReference type="SAM" id="MobiDB-lite"/>
    </source>
</evidence>